<keyword evidence="1" id="KW-0175">Coiled coil</keyword>
<evidence type="ECO:0000313" key="3">
    <source>
        <dbReference type="Proteomes" id="UP000515151"/>
    </source>
</evidence>
<dbReference type="RefSeq" id="XP_031387134.1">
    <property type="nucleotide sequence ID" value="XM_031531274.1"/>
</dbReference>
<evidence type="ECO:0000313" key="4">
    <source>
        <dbReference type="RefSeq" id="XP_031387134.1"/>
    </source>
</evidence>
<evidence type="ECO:0000256" key="2">
    <source>
        <dbReference type="SAM" id="MobiDB-lite"/>
    </source>
</evidence>
<sequence>MTIAELTNLRVERDRLRREITEKNEQLGNQHQLQKELAQTRAQLQRRDQELAQANAALERARKRARQRMAEENQLAVFEEDTPITPIHSQAPTMHAPPPHVSPAGVPPAHWGASPTHLPPPVSSGPHPVYSGGQSSSAADDRARIAVLESTVNQLAATMATNMAELMALLKGPNRASSSFTPPPGYGPAVDPSPWAQPTLIPDNGDTSALTIVNAPAAHLVNNLPAPPASATMLEPPTLVPPPISTSVPVPVSASVPAPTSAVPPPIIFLPTTAQAPAHTAEPPPYQAPQPHIDLSYQALPPINIAYSEPGMPNHAAPRAPPTNFLPETGTE</sequence>
<feature type="region of interest" description="Disordered" evidence="2">
    <location>
        <begin position="94"/>
        <end position="136"/>
    </location>
</feature>
<gene>
    <name evidence="4" type="primary">LOC116200427</name>
</gene>
<dbReference type="AlphaFoldDB" id="A0A6P8CYH1"/>
<reference evidence="3" key="1">
    <citation type="journal article" date="2020" name="Plant Biotechnol. J.">
        <title>The pomegranate (Punica granatum L.) draft genome dissects genetic divergence between soft- and hard-seeded cultivars.</title>
        <authorList>
            <person name="Luo X."/>
            <person name="Li H."/>
            <person name="Wu Z."/>
            <person name="Yao W."/>
            <person name="Zhao P."/>
            <person name="Cao D."/>
            <person name="Yu H."/>
            <person name="Li K."/>
            <person name="Poudel K."/>
            <person name="Zhao D."/>
            <person name="Zhang F."/>
            <person name="Xia X."/>
            <person name="Chen L."/>
            <person name="Wang Q."/>
            <person name="Jing D."/>
            <person name="Cao S."/>
        </authorList>
    </citation>
    <scope>NUCLEOTIDE SEQUENCE [LARGE SCALE GENOMIC DNA]</scope>
    <source>
        <strain evidence="3">cv. Tunisia</strain>
    </source>
</reference>
<feature type="coiled-coil region" evidence="1">
    <location>
        <begin position="6"/>
        <end position="75"/>
    </location>
</feature>
<organism evidence="3 4">
    <name type="scientific">Punica granatum</name>
    <name type="common">Pomegranate</name>
    <dbReference type="NCBI Taxonomy" id="22663"/>
    <lineage>
        <taxon>Eukaryota</taxon>
        <taxon>Viridiplantae</taxon>
        <taxon>Streptophyta</taxon>
        <taxon>Embryophyta</taxon>
        <taxon>Tracheophyta</taxon>
        <taxon>Spermatophyta</taxon>
        <taxon>Magnoliopsida</taxon>
        <taxon>eudicotyledons</taxon>
        <taxon>Gunneridae</taxon>
        <taxon>Pentapetalae</taxon>
        <taxon>rosids</taxon>
        <taxon>malvids</taxon>
        <taxon>Myrtales</taxon>
        <taxon>Lythraceae</taxon>
        <taxon>Punica</taxon>
    </lineage>
</organism>
<feature type="region of interest" description="Disordered" evidence="2">
    <location>
        <begin position="308"/>
        <end position="332"/>
    </location>
</feature>
<dbReference type="Proteomes" id="UP000515151">
    <property type="component" value="Chromosome 3"/>
</dbReference>
<dbReference type="GeneID" id="116200427"/>
<keyword evidence="3" id="KW-1185">Reference proteome</keyword>
<accession>A0A6P8CYH1</accession>
<evidence type="ECO:0000256" key="1">
    <source>
        <dbReference type="SAM" id="Coils"/>
    </source>
</evidence>
<name>A0A6P8CYH1_PUNGR</name>
<reference evidence="4" key="2">
    <citation type="submission" date="2025-08" db="UniProtKB">
        <authorList>
            <consortium name="RefSeq"/>
        </authorList>
    </citation>
    <scope>IDENTIFICATION</scope>
    <source>
        <tissue evidence="4">Leaf</tissue>
    </source>
</reference>
<protein>
    <submittedName>
        <fullName evidence="4">Proline-rich receptor-like protein kinase PERK2</fullName>
    </submittedName>
</protein>
<proteinExistence type="predicted"/>